<dbReference type="GO" id="GO:0000779">
    <property type="term" value="C:condensed chromosome, centromeric region"/>
    <property type="evidence" value="ECO:0007669"/>
    <property type="project" value="TreeGrafter"/>
</dbReference>
<protein>
    <submittedName>
        <fullName evidence="1">6180_t:CDS:1</fullName>
    </submittedName>
</protein>
<dbReference type="GO" id="GO:0010032">
    <property type="term" value="P:meiotic chromosome condensation"/>
    <property type="evidence" value="ECO:0007669"/>
    <property type="project" value="TreeGrafter"/>
</dbReference>
<dbReference type="PANTHER" id="PTHR14222">
    <property type="entry name" value="CONDENSIN"/>
    <property type="match status" value="1"/>
</dbReference>
<accession>A0A9N8ZIJ2</accession>
<dbReference type="GO" id="GO:0007076">
    <property type="term" value="P:mitotic chromosome condensation"/>
    <property type="evidence" value="ECO:0007669"/>
    <property type="project" value="InterPro"/>
</dbReference>
<dbReference type="GO" id="GO:0000796">
    <property type="term" value="C:condensin complex"/>
    <property type="evidence" value="ECO:0007669"/>
    <property type="project" value="TreeGrafter"/>
</dbReference>
<feature type="non-terminal residue" evidence="1">
    <location>
        <position position="164"/>
    </location>
</feature>
<dbReference type="PROSITE" id="PS01228">
    <property type="entry name" value="COF_1"/>
    <property type="match status" value="1"/>
</dbReference>
<keyword evidence="2" id="KW-1185">Reference proteome</keyword>
<sequence>RYEDPGNEVINEDLDGTVLSADLGDRTLKTEALQLPQEIVDMGAGREVSTELEDQSDIQDMDIDMLSEEAEETPQTSLHMELTRLQITRHYYTDAVRFIHQIHTAIPTLCQLLVSITKSEVLKAIDFFVMAYTYKMKFAREGLKKMLHLIWTKDNNDEGKGIRK</sequence>
<dbReference type="InterPro" id="IPR026971">
    <property type="entry name" value="CND1/NCAPD3"/>
</dbReference>
<dbReference type="Proteomes" id="UP000789342">
    <property type="component" value="Unassembled WGS sequence"/>
</dbReference>
<dbReference type="PANTHER" id="PTHR14222:SF2">
    <property type="entry name" value="CONDENSIN COMPLEX SUBUNIT 1"/>
    <property type="match status" value="1"/>
</dbReference>
<reference evidence="1" key="1">
    <citation type="submission" date="2021-06" db="EMBL/GenBank/DDBJ databases">
        <authorList>
            <person name="Kallberg Y."/>
            <person name="Tangrot J."/>
            <person name="Rosling A."/>
        </authorList>
    </citation>
    <scope>NUCLEOTIDE SEQUENCE</scope>
    <source>
        <strain evidence="1">CL551</strain>
    </source>
</reference>
<proteinExistence type="predicted"/>
<evidence type="ECO:0000313" key="1">
    <source>
        <dbReference type="EMBL" id="CAG8496975.1"/>
    </source>
</evidence>
<dbReference type="GO" id="GO:0042393">
    <property type="term" value="F:histone binding"/>
    <property type="evidence" value="ECO:0007669"/>
    <property type="project" value="TreeGrafter"/>
</dbReference>
<dbReference type="EMBL" id="CAJVPV010001421">
    <property type="protein sequence ID" value="CAG8496975.1"/>
    <property type="molecule type" value="Genomic_DNA"/>
</dbReference>
<comment type="caution">
    <text evidence="1">The sequence shown here is derived from an EMBL/GenBank/DDBJ whole genome shotgun (WGS) entry which is preliminary data.</text>
</comment>
<dbReference type="OrthoDB" id="436262at2759"/>
<name>A0A9N8ZIJ2_9GLOM</name>
<gene>
    <name evidence="1" type="ORF">AMORRO_LOCUS3062</name>
</gene>
<organism evidence="1 2">
    <name type="scientific">Acaulospora morrowiae</name>
    <dbReference type="NCBI Taxonomy" id="94023"/>
    <lineage>
        <taxon>Eukaryota</taxon>
        <taxon>Fungi</taxon>
        <taxon>Fungi incertae sedis</taxon>
        <taxon>Mucoromycota</taxon>
        <taxon>Glomeromycotina</taxon>
        <taxon>Glomeromycetes</taxon>
        <taxon>Diversisporales</taxon>
        <taxon>Acaulosporaceae</taxon>
        <taxon>Acaulospora</taxon>
    </lineage>
</organism>
<dbReference type="AlphaFoldDB" id="A0A9N8ZIJ2"/>
<evidence type="ECO:0000313" key="2">
    <source>
        <dbReference type="Proteomes" id="UP000789342"/>
    </source>
</evidence>